<organism evidence="1 2">
    <name type="scientific">Myroides marinus</name>
    <dbReference type="NCBI Taxonomy" id="703342"/>
    <lineage>
        <taxon>Bacteria</taxon>
        <taxon>Pseudomonadati</taxon>
        <taxon>Bacteroidota</taxon>
        <taxon>Flavobacteriia</taxon>
        <taxon>Flavobacteriales</taxon>
        <taxon>Flavobacteriaceae</taxon>
        <taxon>Myroides</taxon>
    </lineage>
</organism>
<accession>A0A1H6XBN5</accession>
<evidence type="ECO:0000313" key="1">
    <source>
        <dbReference type="EMBL" id="SEJ22300.1"/>
    </source>
</evidence>
<dbReference type="Proteomes" id="UP000183077">
    <property type="component" value="Unassembled WGS sequence"/>
</dbReference>
<dbReference type="AlphaFoldDB" id="A0A1H6XBN5"/>
<protein>
    <submittedName>
        <fullName evidence="1">Uncharacterized protein</fullName>
    </submittedName>
</protein>
<name>A0A1H6XBN5_9FLAO</name>
<proteinExistence type="predicted"/>
<reference evidence="1 2" key="1">
    <citation type="submission" date="2016-10" db="EMBL/GenBank/DDBJ databases">
        <authorList>
            <person name="de Groot N.N."/>
        </authorList>
    </citation>
    <scope>NUCLEOTIDE SEQUENCE [LARGE SCALE GENOMIC DNA]</scope>
    <source>
        <strain evidence="1 2">DSM 23048</strain>
    </source>
</reference>
<evidence type="ECO:0000313" key="2">
    <source>
        <dbReference type="Proteomes" id="UP000183077"/>
    </source>
</evidence>
<gene>
    <name evidence="1" type="ORF">SAMN04488018_11754</name>
</gene>
<sequence length="56" mass="6586">MNTATHRALYQSFIAKKLNYRSEISHPPKSLTRSLTSKIFNILIKEDQEFNLSFKQ</sequence>
<dbReference type="EMBL" id="FNYS01000017">
    <property type="protein sequence ID" value="SEJ22300.1"/>
    <property type="molecule type" value="Genomic_DNA"/>
</dbReference>